<dbReference type="EMBL" id="AMQN01006975">
    <property type="status" value="NOT_ANNOTATED_CDS"/>
    <property type="molecule type" value="Genomic_DNA"/>
</dbReference>
<evidence type="ECO:0000256" key="1">
    <source>
        <dbReference type="ARBA" id="ARBA00010617"/>
    </source>
</evidence>
<organism evidence="8">
    <name type="scientific">Capitella teleta</name>
    <name type="common">Polychaete worm</name>
    <dbReference type="NCBI Taxonomy" id="283909"/>
    <lineage>
        <taxon>Eukaryota</taxon>
        <taxon>Metazoa</taxon>
        <taxon>Spiralia</taxon>
        <taxon>Lophotrochozoa</taxon>
        <taxon>Annelida</taxon>
        <taxon>Polychaeta</taxon>
        <taxon>Sedentaria</taxon>
        <taxon>Scolecida</taxon>
        <taxon>Capitellidae</taxon>
        <taxon>Capitella</taxon>
    </lineage>
</organism>
<evidence type="ECO:0008006" key="11">
    <source>
        <dbReference type="Google" id="ProtNLM"/>
    </source>
</evidence>
<dbReference type="Gene3D" id="1.10.630.10">
    <property type="entry name" value="Cytochrome P450"/>
    <property type="match status" value="1"/>
</dbReference>
<comment type="similarity">
    <text evidence="1">Belongs to the cytochrome P450 family.</text>
</comment>
<keyword evidence="6" id="KW-0503">Monooxygenase</keyword>
<evidence type="ECO:0000256" key="6">
    <source>
        <dbReference type="ARBA" id="ARBA00023033"/>
    </source>
</evidence>
<evidence type="ECO:0000256" key="5">
    <source>
        <dbReference type="ARBA" id="ARBA00023004"/>
    </source>
</evidence>
<dbReference type="PRINTS" id="PR00463">
    <property type="entry name" value="EP450I"/>
</dbReference>
<keyword evidence="10" id="KW-1185">Reference proteome</keyword>
<reference evidence="8 10" key="2">
    <citation type="journal article" date="2013" name="Nature">
        <title>Insights into bilaterian evolution from three spiralian genomes.</title>
        <authorList>
            <person name="Simakov O."/>
            <person name="Marletaz F."/>
            <person name="Cho S.J."/>
            <person name="Edsinger-Gonzales E."/>
            <person name="Havlak P."/>
            <person name="Hellsten U."/>
            <person name="Kuo D.H."/>
            <person name="Larsson T."/>
            <person name="Lv J."/>
            <person name="Arendt D."/>
            <person name="Savage R."/>
            <person name="Osoegawa K."/>
            <person name="de Jong P."/>
            <person name="Grimwood J."/>
            <person name="Chapman J.A."/>
            <person name="Shapiro H."/>
            <person name="Aerts A."/>
            <person name="Otillar R.P."/>
            <person name="Terry A.Y."/>
            <person name="Boore J.L."/>
            <person name="Grigoriev I.V."/>
            <person name="Lindberg D.R."/>
            <person name="Seaver E.C."/>
            <person name="Weisblat D.A."/>
            <person name="Putnam N.H."/>
            <person name="Rokhsar D.S."/>
        </authorList>
    </citation>
    <scope>NUCLEOTIDE SEQUENCE</scope>
    <source>
        <strain evidence="8 10">I ESC-2004</strain>
    </source>
</reference>
<dbReference type="SUPFAM" id="SSF48264">
    <property type="entry name" value="Cytochrome P450"/>
    <property type="match status" value="1"/>
</dbReference>
<dbReference type="STRING" id="283909.R7UWD4"/>
<dbReference type="GO" id="GO:0042448">
    <property type="term" value="P:progesterone metabolic process"/>
    <property type="evidence" value="ECO:0007669"/>
    <property type="project" value="TreeGrafter"/>
</dbReference>
<dbReference type="PANTHER" id="PTHR24289">
    <property type="entry name" value="STEROID 17-ALPHA-HYDROXYLASE/17,20 LYASE"/>
    <property type="match status" value="1"/>
</dbReference>
<sequence length="98" mass="10924">LASGRMISVILLSLFVAFLVFMFQRKRSALPHIPGPPTIPLLGNVLQLGPRMEIELGKLSKKYGPVFKINLLNKTVVILSSYEAIYEAFVKRSFDFAG</sequence>
<dbReference type="HOGENOM" id="CLU_001570_26_10_1"/>
<dbReference type="EMBL" id="KB299669">
    <property type="protein sequence ID" value="ELU07686.1"/>
    <property type="molecule type" value="Genomic_DNA"/>
</dbReference>
<dbReference type="InterPro" id="IPR001128">
    <property type="entry name" value="Cyt_P450"/>
</dbReference>
<dbReference type="GO" id="GO:0020037">
    <property type="term" value="F:heme binding"/>
    <property type="evidence" value="ECO:0007669"/>
    <property type="project" value="InterPro"/>
</dbReference>
<keyword evidence="4" id="KW-0560">Oxidoreductase</keyword>
<accession>R7UWD4</accession>
<dbReference type="OrthoDB" id="6155911at2759"/>
<dbReference type="OMA" id="IFMIVRS"/>
<keyword evidence="2" id="KW-0349">Heme</keyword>
<dbReference type="GO" id="GO:0042446">
    <property type="term" value="P:hormone biosynthetic process"/>
    <property type="evidence" value="ECO:0007669"/>
    <property type="project" value="TreeGrafter"/>
</dbReference>
<dbReference type="InterPro" id="IPR036396">
    <property type="entry name" value="Cyt_P450_sf"/>
</dbReference>
<evidence type="ECO:0000313" key="8">
    <source>
        <dbReference type="EMBL" id="ELU07686.1"/>
    </source>
</evidence>
<dbReference type="AlphaFoldDB" id="R7UWD4"/>
<evidence type="ECO:0000256" key="7">
    <source>
        <dbReference type="SAM" id="Phobius"/>
    </source>
</evidence>
<evidence type="ECO:0000256" key="4">
    <source>
        <dbReference type="ARBA" id="ARBA00023002"/>
    </source>
</evidence>
<feature type="non-terminal residue" evidence="8">
    <location>
        <position position="1"/>
    </location>
</feature>
<gene>
    <name evidence="8" type="ORF">CAPTEDRAFT_96211</name>
</gene>
<feature type="transmembrane region" description="Helical" evidence="7">
    <location>
        <begin position="6"/>
        <end position="23"/>
    </location>
</feature>
<dbReference type="Proteomes" id="UP000014760">
    <property type="component" value="Unassembled WGS sequence"/>
</dbReference>
<name>R7UWD4_CAPTE</name>
<evidence type="ECO:0000256" key="3">
    <source>
        <dbReference type="ARBA" id="ARBA00022723"/>
    </source>
</evidence>
<dbReference type="Pfam" id="PF00067">
    <property type="entry name" value="p450"/>
    <property type="match status" value="1"/>
</dbReference>
<reference evidence="9" key="3">
    <citation type="submission" date="2015-06" db="UniProtKB">
        <authorList>
            <consortium name="EnsemblMetazoa"/>
        </authorList>
    </citation>
    <scope>IDENTIFICATION</scope>
</reference>
<dbReference type="GO" id="GO:0005506">
    <property type="term" value="F:iron ion binding"/>
    <property type="evidence" value="ECO:0007669"/>
    <property type="project" value="InterPro"/>
</dbReference>
<dbReference type="InterPro" id="IPR002401">
    <property type="entry name" value="Cyt_P450_E_grp-I"/>
</dbReference>
<dbReference type="PANTHER" id="PTHR24289:SF1">
    <property type="entry name" value="STEROID 17-ALPHA-HYDROXYLASE_17,20 LYASE"/>
    <property type="match status" value="1"/>
</dbReference>
<evidence type="ECO:0000313" key="9">
    <source>
        <dbReference type="EnsemblMetazoa" id="CapteP96211"/>
    </source>
</evidence>
<keyword evidence="7" id="KW-0472">Membrane</keyword>
<keyword evidence="7" id="KW-1133">Transmembrane helix</keyword>
<protein>
    <recommendedName>
        <fullName evidence="11">Cytochrome P450</fullName>
    </recommendedName>
</protein>
<evidence type="ECO:0000256" key="2">
    <source>
        <dbReference type="ARBA" id="ARBA00022617"/>
    </source>
</evidence>
<dbReference type="GO" id="GO:0004508">
    <property type="term" value="F:steroid 17-alpha-monooxygenase activity"/>
    <property type="evidence" value="ECO:0007669"/>
    <property type="project" value="TreeGrafter"/>
</dbReference>
<keyword evidence="5" id="KW-0408">Iron</keyword>
<evidence type="ECO:0000313" key="10">
    <source>
        <dbReference type="Proteomes" id="UP000014760"/>
    </source>
</evidence>
<keyword evidence="3" id="KW-0479">Metal-binding</keyword>
<keyword evidence="7" id="KW-0812">Transmembrane</keyword>
<feature type="non-terminal residue" evidence="8">
    <location>
        <position position="98"/>
    </location>
</feature>
<reference evidence="10" key="1">
    <citation type="submission" date="2012-12" db="EMBL/GenBank/DDBJ databases">
        <authorList>
            <person name="Hellsten U."/>
            <person name="Grimwood J."/>
            <person name="Chapman J.A."/>
            <person name="Shapiro H."/>
            <person name="Aerts A."/>
            <person name="Otillar R.P."/>
            <person name="Terry A.Y."/>
            <person name="Boore J.L."/>
            <person name="Simakov O."/>
            <person name="Marletaz F."/>
            <person name="Cho S.-J."/>
            <person name="Edsinger-Gonzales E."/>
            <person name="Havlak P."/>
            <person name="Kuo D.-H."/>
            <person name="Larsson T."/>
            <person name="Lv J."/>
            <person name="Arendt D."/>
            <person name="Savage R."/>
            <person name="Osoegawa K."/>
            <person name="de Jong P."/>
            <person name="Lindberg D.R."/>
            <person name="Seaver E.C."/>
            <person name="Weisblat D.A."/>
            <person name="Putnam N.H."/>
            <person name="Grigoriev I.V."/>
            <person name="Rokhsar D.S."/>
        </authorList>
    </citation>
    <scope>NUCLEOTIDE SEQUENCE</scope>
    <source>
        <strain evidence="10">I ESC-2004</strain>
    </source>
</reference>
<proteinExistence type="inferred from homology"/>
<dbReference type="EnsemblMetazoa" id="CapteT96211">
    <property type="protein sequence ID" value="CapteP96211"/>
    <property type="gene ID" value="CapteG96211"/>
</dbReference>